<dbReference type="InterPro" id="IPR009000">
    <property type="entry name" value="Transl_B-barrel_sf"/>
</dbReference>
<name>A0A1S1Z599_FLAPC</name>
<dbReference type="InterPro" id="IPR044139">
    <property type="entry name" value="CysN_NoDQ_III"/>
</dbReference>
<dbReference type="STRING" id="915059.NH26_06475"/>
<dbReference type="InterPro" id="IPR009001">
    <property type="entry name" value="Transl_elong_EF1A/Init_IF2_C"/>
</dbReference>
<evidence type="ECO:0000256" key="3">
    <source>
        <dbReference type="ARBA" id="ARBA00022695"/>
    </source>
</evidence>
<keyword evidence="5" id="KW-0067">ATP-binding</keyword>
<protein>
    <recommendedName>
        <fullName evidence="1">sulfate adenylyltransferase</fullName>
        <ecNumber evidence="1">2.7.7.4</ecNumber>
    </recommendedName>
</protein>
<dbReference type="GO" id="GO:0003924">
    <property type="term" value="F:GTPase activity"/>
    <property type="evidence" value="ECO:0007669"/>
    <property type="project" value="InterPro"/>
</dbReference>
<dbReference type="OrthoDB" id="9804504at2"/>
<dbReference type="PROSITE" id="PS00301">
    <property type="entry name" value="G_TR_1"/>
    <property type="match status" value="1"/>
</dbReference>
<dbReference type="InterPro" id="IPR050100">
    <property type="entry name" value="TRAFAC_GTPase_members"/>
</dbReference>
<dbReference type="SUPFAM" id="SSF50465">
    <property type="entry name" value="EF-Tu/eEF-1alpha/eIF2-gamma C-terminal domain"/>
    <property type="match status" value="1"/>
</dbReference>
<keyword evidence="6" id="KW-0342">GTP-binding</keyword>
<evidence type="ECO:0000256" key="2">
    <source>
        <dbReference type="ARBA" id="ARBA00022679"/>
    </source>
</evidence>
<gene>
    <name evidence="8" type="ORF">NH26_06475</name>
</gene>
<dbReference type="SUPFAM" id="SSF50447">
    <property type="entry name" value="Translation proteins"/>
    <property type="match status" value="1"/>
</dbReference>
<dbReference type="InterPro" id="IPR031157">
    <property type="entry name" value="G_TR_CS"/>
</dbReference>
<evidence type="ECO:0000259" key="7">
    <source>
        <dbReference type="PROSITE" id="PS51722"/>
    </source>
</evidence>
<dbReference type="GO" id="GO:0004781">
    <property type="term" value="F:sulfate adenylyltransferase (ATP) activity"/>
    <property type="evidence" value="ECO:0007669"/>
    <property type="project" value="UniProtKB-EC"/>
</dbReference>
<comment type="caution">
    <text evidence="8">The sequence shown here is derived from an EMBL/GenBank/DDBJ whole genome shotgun (WGS) entry which is preliminary data.</text>
</comment>
<dbReference type="SUPFAM" id="SSF52540">
    <property type="entry name" value="P-loop containing nucleoside triphosphate hydrolases"/>
    <property type="match status" value="1"/>
</dbReference>
<dbReference type="PRINTS" id="PR00315">
    <property type="entry name" value="ELONGATNFCT"/>
</dbReference>
<evidence type="ECO:0000313" key="8">
    <source>
        <dbReference type="EMBL" id="OHX68464.1"/>
    </source>
</evidence>
<dbReference type="GO" id="GO:0005525">
    <property type="term" value="F:GTP binding"/>
    <property type="evidence" value="ECO:0007669"/>
    <property type="project" value="UniProtKB-KW"/>
</dbReference>
<dbReference type="Proteomes" id="UP000179797">
    <property type="component" value="Unassembled WGS sequence"/>
</dbReference>
<proteinExistence type="predicted"/>
<dbReference type="PANTHER" id="PTHR23115">
    <property type="entry name" value="TRANSLATION FACTOR"/>
    <property type="match status" value="1"/>
</dbReference>
<organism evidence="8 9">
    <name type="scientific">Flammeovirga pacifica</name>
    <dbReference type="NCBI Taxonomy" id="915059"/>
    <lineage>
        <taxon>Bacteria</taxon>
        <taxon>Pseudomonadati</taxon>
        <taxon>Bacteroidota</taxon>
        <taxon>Cytophagia</taxon>
        <taxon>Cytophagales</taxon>
        <taxon>Flammeovirgaceae</taxon>
        <taxon>Flammeovirga</taxon>
    </lineage>
</organism>
<dbReference type="InterPro" id="IPR054696">
    <property type="entry name" value="GTP-eEF1A_C"/>
</dbReference>
<sequence>MDLLRFTTAGSVDDGKSTLIGRLMYDTKAIFEDQLEAIEKSSQSRGDENVNLALLTDGLKAEREQGITIDVAYRYFATPKRKFIIADTPGHIQYTRNMVTGASTANLAIILVDARNGVVEQTKRHTFIASLLKIKHIVVAVNKMDLVDYSEEQFNKIKTDFLAFSDKIGIEDIRFIPISALKGDNVVDDSTQTPWYTDGSLLSNLEKVEIDQDLDLDNGRFPVQRIIENNDFKGFAGRVDGGILKVGDEVVAYPSKETSVIKTIETMDGKIEEAFPPMSVVVTLKDDLQLKRGDMIAKADNKPSEVETLKATVCWMNQKGLSVGGKYLLKHTTTEVNATVTAVIDKLDINTMNHISTDTGLQMNEIGVVEIQLSSAIALDSYKTNRATGSLILIDLDTNETVAAGMVK</sequence>
<accession>A0A1S1Z599</accession>
<evidence type="ECO:0000256" key="5">
    <source>
        <dbReference type="ARBA" id="ARBA00022840"/>
    </source>
</evidence>
<keyword evidence="3 8" id="KW-0548">Nucleotidyltransferase</keyword>
<dbReference type="Gene3D" id="3.40.50.300">
    <property type="entry name" value="P-loop containing nucleotide triphosphate hydrolases"/>
    <property type="match status" value="1"/>
</dbReference>
<dbReference type="GO" id="GO:0006790">
    <property type="term" value="P:sulfur compound metabolic process"/>
    <property type="evidence" value="ECO:0007669"/>
    <property type="project" value="InterPro"/>
</dbReference>
<evidence type="ECO:0000256" key="1">
    <source>
        <dbReference type="ARBA" id="ARBA00012391"/>
    </source>
</evidence>
<evidence type="ECO:0000313" key="9">
    <source>
        <dbReference type="Proteomes" id="UP000179797"/>
    </source>
</evidence>
<dbReference type="EC" id="2.7.7.4" evidence="1"/>
<dbReference type="EMBL" id="JRYR02000001">
    <property type="protein sequence ID" value="OHX68464.1"/>
    <property type="molecule type" value="Genomic_DNA"/>
</dbReference>
<dbReference type="Gene3D" id="2.40.30.10">
    <property type="entry name" value="Translation factors"/>
    <property type="match status" value="2"/>
</dbReference>
<keyword evidence="2" id="KW-0808">Transferase</keyword>
<evidence type="ECO:0000256" key="4">
    <source>
        <dbReference type="ARBA" id="ARBA00022741"/>
    </source>
</evidence>
<keyword evidence="9" id="KW-1185">Reference proteome</keyword>
<dbReference type="InterPro" id="IPR027417">
    <property type="entry name" value="P-loop_NTPase"/>
</dbReference>
<dbReference type="Pfam" id="PF22594">
    <property type="entry name" value="GTP-eEF1A_C"/>
    <property type="match status" value="1"/>
</dbReference>
<dbReference type="NCBIfam" id="TIGR02034">
    <property type="entry name" value="CysN"/>
    <property type="match status" value="1"/>
</dbReference>
<dbReference type="Pfam" id="PF00009">
    <property type="entry name" value="GTP_EFTU"/>
    <property type="match status" value="1"/>
</dbReference>
<reference evidence="8 9" key="1">
    <citation type="journal article" date="2012" name="Int. J. Syst. Evol. Microbiol.">
        <title>Flammeovirga pacifica sp. nov., isolated from deep-sea sediment.</title>
        <authorList>
            <person name="Xu H."/>
            <person name="Fu Y."/>
            <person name="Yang N."/>
            <person name="Ding Z."/>
            <person name="Lai Q."/>
            <person name="Zeng R."/>
        </authorList>
    </citation>
    <scope>NUCLEOTIDE SEQUENCE [LARGE SCALE GENOMIC DNA]</scope>
    <source>
        <strain evidence="9">DSM 24597 / LMG 26175 / WPAGA1</strain>
    </source>
</reference>
<keyword evidence="4" id="KW-0547">Nucleotide-binding</keyword>
<dbReference type="InterPro" id="IPR000795">
    <property type="entry name" value="T_Tr_GTP-bd_dom"/>
</dbReference>
<dbReference type="FunFam" id="3.40.50.300:FF:000119">
    <property type="entry name" value="Sulfate adenylyltransferase subunit 1"/>
    <property type="match status" value="1"/>
</dbReference>
<dbReference type="InterPro" id="IPR041757">
    <property type="entry name" value="CysN_GTP-bd"/>
</dbReference>
<dbReference type="NCBIfam" id="TIGR00231">
    <property type="entry name" value="small_GTP"/>
    <property type="match status" value="1"/>
</dbReference>
<dbReference type="CDD" id="cd04166">
    <property type="entry name" value="CysN_ATPS"/>
    <property type="match status" value="1"/>
</dbReference>
<dbReference type="CDD" id="cd04095">
    <property type="entry name" value="CysN_NoDQ_III"/>
    <property type="match status" value="1"/>
</dbReference>
<evidence type="ECO:0000256" key="6">
    <source>
        <dbReference type="ARBA" id="ARBA00023134"/>
    </source>
</evidence>
<dbReference type="InterPro" id="IPR005225">
    <property type="entry name" value="Small_GTP-bd"/>
</dbReference>
<dbReference type="GO" id="GO:0005524">
    <property type="term" value="F:ATP binding"/>
    <property type="evidence" value="ECO:0007669"/>
    <property type="project" value="UniProtKB-KW"/>
</dbReference>
<feature type="domain" description="Tr-type G" evidence="7">
    <location>
        <begin position="1"/>
        <end position="225"/>
    </location>
</feature>
<dbReference type="PROSITE" id="PS51722">
    <property type="entry name" value="G_TR_2"/>
    <property type="match status" value="1"/>
</dbReference>
<dbReference type="AlphaFoldDB" id="A0A1S1Z599"/>
<dbReference type="InterPro" id="IPR011779">
    <property type="entry name" value="SO4_adenylTrfase_lsu"/>
</dbReference>